<accession>A0A6G0VX17</accession>
<evidence type="ECO:0000256" key="3">
    <source>
        <dbReference type="PROSITE-ProRule" id="PRU00175"/>
    </source>
</evidence>
<reference evidence="6 7" key="1">
    <citation type="submission" date="2019-08" db="EMBL/GenBank/DDBJ databases">
        <title>Whole genome of Aphis craccivora.</title>
        <authorList>
            <person name="Voronova N.V."/>
            <person name="Shulinski R.S."/>
            <person name="Bandarenka Y.V."/>
            <person name="Zhorov D.G."/>
            <person name="Warner D."/>
        </authorList>
    </citation>
    <scope>NUCLEOTIDE SEQUENCE [LARGE SCALE GENOMIC DNA]</scope>
    <source>
        <strain evidence="6">180601</strain>
        <tissue evidence="6">Whole Body</tissue>
    </source>
</reference>
<organism evidence="6 7">
    <name type="scientific">Aphis craccivora</name>
    <name type="common">Cowpea aphid</name>
    <dbReference type="NCBI Taxonomy" id="307492"/>
    <lineage>
        <taxon>Eukaryota</taxon>
        <taxon>Metazoa</taxon>
        <taxon>Ecdysozoa</taxon>
        <taxon>Arthropoda</taxon>
        <taxon>Hexapoda</taxon>
        <taxon>Insecta</taxon>
        <taxon>Pterygota</taxon>
        <taxon>Neoptera</taxon>
        <taxon>Paraneoptera</taxon>
        <taxon>Hemiptera</taxon>
        <taxon>Sternorrhyncha</taxon>
        <taxon>Aphidomorpha</taxon>
        <taxon>Aphidoidea</taxon>
        <taxon>Aphididae</taxon>
        <taxon>Aphidini</taxon>
        <taxon>Aphis</taxon>
        <taxon>Aphis</taxon>
    </lineage>
</organism>
<dbReference type="OrthoDB" id="6630164at2759"/>
<protein>
    <submittedName>
        <fullName evidence="6">RING-type domain-containing protein</fullName>
    </submittedName>
</protein>
<dbReference type="Gene3D" id="3.30.40.10">
    <property type="entry name" value="Zinc/RING finger domain, C3HC4 (zinc finger)"/>
    <property type="match status" value="1"/>
</dbReference>
<dbReference type="Pfam" id="PF13920">
    <property type="entry name" value="zf-C3HC4_3"/>
    <property type="match status" value="1"/>
</dbReference>
<keyword evidence="7" id="KW-1185">Reference proteome</keyword>
<gene>
    <name evidence="6" type="ORF">FWK35_00032971</name>
</gene>
<evidence type="ECO:0000256" key="1">
    <source>
        <dbReference type="ARBA" id="ARBA00022771"/>
    </source>
</evidence>
<name>A0A6G0VX17_APHCR</name>
<feature type="region of interest" description="Disordered" evidence="4">
    <location>
        <begin position="121"/>
        <end position="151"/>
    </location>
</feature>
<keyword evidence="1 3" id="KW-0863">Zinc-finger</keyword>
<comment type="caution">
    <text evidence="6">The sequence shown here is derived from an EMBL/GenBank/DDBJ whole genome shotgun (WGS) entry which is preliminary data.</text>
</comment>
<dbReference type="SUPFAM" id="SSF57850">
    <property type="entry name" value="RING/U-box"/>
    <property type="match status" value="1"/>
</dbReference>
<keyword evidence="1 3" id="KW-0479">Metal-binding</keyword>
<dbReference type="Proteomes" id="UP000478052">
    <property type="component" value="Unassembled WGS sequence"/>
</dbReference>
<evidence type="ECO:0000313" key="6">
    <source>
        <dbReference type="EMBL" id="KAF0712483.1"/>
    </source>
</evidence>
<dbReference type="AlphaFoldDB" id="A0A6G0VX17"/>
<evidence type="ECO:0000259" key="5">
    <source>
        <dbReference type="PROSITE" id="PS50089"/>
    </source>
</evidence>
<sequence>RGNQVTRPVKIKYILNSLRIKTCTLKLRIGTITIIQFLLQCSHATNRYLSRELHWTDNDNLLIIPEIIAEPQPLGNPIDLRLMVEPDILIEPGQREIIAPESSNDSLDSFSLRPRRQLFDNLDDSSDAHSTHRNLSLTDTEQNEHSDSDESDLFIITQRRQLFENLDDSSATAYGPLVSEETQHIEHNTEQANWNEADFIIPEDRELDIWQQLRNDDSNGEEEITFVEVPQNLHDLYPRVDESNICIVCRVEERTHALVPCGHRVLCIDCLTELQAQRCPLCNGDFNMALRIW</sequence>
<dbReference type="InterPro" id="IPR001841">
    <property type="entry name" value="Znf_RING"/>
</dbReference>
<proteinExistence type="predicted"/>
<dbReference type="InterPro" id="IPR013083">
    <property type="entry name" value="Znf_RING/FYVE/PHD"/>
</dbReference>
<evidence type="ECO:0000256" key="2">
    <source>
        <dbReference type="ARBA" id="ARBA00022833"/>
    </source>
</evidence>
<evidence type="ECO:0000256" key="4">
    <source>
        <dbReference type="SAM" id="MobiDB-lite"/>
    </source>
</evidence>
<dbReference type="PROSITE" id="PS50089">
    <property type="entry name" value="ZF_RING_2"/>
    <property type="match status" value="1"/>
</dbReference>
<feature type="non-terminal residue" evidence="6">
    <location>
        <position position="1"/>
    </location>
</feature>
<dbReference type="EMBL" id="VUJU01010909">
    <property type="protein sequence ID" value="KAF0712483.1"/>
    <property type="molecule type" value="Genomic_DNA"/>
</dbReference>
<dbReference type="GO" id="GO:0008270">
    <property type="term" value="F:zinc ion binding"/>
    <property type="evidence" value="ECO:0007669"/>
    <property type="project" value="UniProtKB-KW"/>
</dbReference>
<feature type="domain" description="RING-type" evidence="5">
    <location>
        <begin position="246"/>
        <end position="283"/>
    </location>
</feature>
<evidence type="ECO:0000313" key="7">
    <source>
        <dbReference type="Proteomes" id="UP000478052"/>
    </source>
</evidence>
<keyword evidence="2" id="KW-0862">Zinc</keyword>